<dbReference type="InterPro" id="IPR029016">
    <property type="entry name" value="GAF-like_dom_sf"/>
</dbReference>
<comment type="caution">
    <text evidence="2">The sequence shown here is derived from an EMBL/GenBank/DDBJ whole genome shotgun (WGS) entry which is preliminary data.</text>
</comment>
<dbReference type="GO" id="GO:0005886">
    <property type="term" value="C:plasma membrane"/>
    <property type="evidence" value="ECO:0007669"/>
    <property type="project" value="TreeGrafter"/>
</dbReference>
<dbReference type="EMBL" id="BDUF01000095">
    <property type="protein sequence ID" value="GAX91358.1"/>
    <property type="molecule type" value="Genomic_DNA"/>
</dbReference>
<dbReference type="InterPro" id="IPR050469">
    <property type="entry name" value="Diguanylate_Cyclase"/>
</dbReference>
<protein>
    <recommendedName>
        <fullName evidence="1">GGDEF domain-containing protein</fullName>
    </recommendedName>
</protein>
<reference evidence="3" key="1">
    <citation type="submission" date="2017-07" db="EMBL/GenBank/DDBJ databases">
        <title>Draft genome sequence of Effusibacillus lacus strain skLN1.</title>
        <authorList>
            <person name="Watanabe M."/>
            <person name="Kojima H."/>
            <person name="Fukui M."/>
        </authorList>
    </citation>
    <scope>NUCLEOTIDE SEQUENCE [LARGE SCALE GENOMIC DNA]</scope>
    <source>
        <strain evidence="3">skLN1</strain>
    </source>
</reference>
<dbReference type="Pfam" id="PF01590">
    <property type="entry name" value="GAF"/>
    <property type="match status" value="1"/>
</dbReference>
<feature type="domain" description="GGDEF" evidence="1">
    <location>
        <begin position="419"/>
        <end position="553"/>
    </location>
</feature>
<dbReference type="AlphaFoldDB" id="A0A292YN49"/>
<dbReference type="Gene3D" id="3.30.450.40">
    <property type="match status" value="1"/>
</dbReference>
<dbReference type="OrthoDB" id="9759607at2"/>
<dbReference type="SMART" id="SM00065">
    <property type="entry name" value="GAF"/>
    <property type="match status" value="1"/>
</dbReference>
<proteinExistence type="predicted"/>
<dbReference type="GO" id="GO:1902201">
    <property type="term" value="P:negative regulation of bacterial-type flagellum-dependent cell motility"/>
    <property type="evidence" value="ECO:0007669"/>
    <property type="project" value="TreeGrafter"/>
</dbReference>
<name>A0A292YN49_9BACL</name>
<dbReference type="Gene3D" id="3.30.450.20">
    <property type="entry name" value="PAS domain"/>
    <property type="match status" value="1"/>
</dbReference>
<dbReference type="InterPro" id="IPR029787">
    <property type="entry name" value="Nucleotide_cyclase"/>
</dbReference>
<accession>A0A292YN49</accession>
<keyword evidence="3" id="KW-1185">Reference proteome</keyword>
<dbReference type="Pfam" id="PF00990">
    <property type="entry name" value="GGDEF"/>
    <property type="match status" value="1"/>
</dbReference>
<dbReference type="NCBIfam" id="TIGR00254">
    <property type="entry name" value="GGDEF"/>
    <property type="match status" value="1"/>
</dbReference>
<dbReference type="InterPro" id="IPR003018">
    <property type="entry name" value="GAF"/>
</dbReference>
<dbReference type="SUPFAM" id="SSF55781">
    <property type="entry name" value="GAF domain-like"/>
    <property type="match status" value="1"/>
</dbReference>
<gene>
    <name evidence="2" type="ORF">EFBL_3027</name>
</gene>
<evidence type="ECO:0000313" key="2">
    <source>
        <dbReference type="EMBL" id="GAX91358.1"/>
    </source>
</evidence>
<dbReference type="Proteomes" id="UP000217785">
    <property type="component" value="Unassembled WGS sequence"/>
</dbReference>
<sequence length="560" mass="63613">MSRTKVKRSLLLFSLTLVVFSLILTIMVGQYKKRQIGEFAMQNSISLANYIAKKVQFESERFHSPLPTDQLRVLENELEVLSFSFGAKRLKIWDANGTVLYSNNRELIGRTFATGEEFQAAARGKTVVEFSKLKKEENVLEQQERVLLEVYTPLLDRNNKQIGVAEFYYDVTPVERFLSQYEWLLKGIVVLLTLVSLLLIYRVSHSATKAITRSETEMEKARDKASLLLETTVQITSSLTIEEILDSISSAIKKYLSIRSVAVFFLDRSTKQFYLKKHSRVAGDLAELEGAECCKKLNRIFEGNQDDLYLKNISKARLFTGRMLELYGETSGYLVPIRWNGQLYGLILFEAHEQRDFEPEEISIFLGISNQIGVAIRNAQLFSQVSNQAQRDELTQLYNYRHFQEKLGQLLLEKAESGEPVSLLLLDLDHFKKFNDTYGHPAGNQVLQQLASILRSSARSKDIAARYGGEEFLLVLEGCGLEEGVQVAERIRKEVENYHFNVGNVRLLDPITVSIGVASFPEQAADREQLIEKADQALYAAKKTRNRVCAYGDGGIESYA</sequence>
<dbReference type="PROSITE" id="PS50887">
    <property type="entry name" value="GGDEF"/>
    <property type="match status" value="1"/>
</dbReference>
<dbReference type="GO" id="GO:0043709">
    <property type="term" value="P:cell adhesion involved in single-species biofilm formation"/>
    <property type="evidence" value="ECO:0007669"/>
    <property type="project" value="TreeGrafter"/>
</dbReference>
<dbReference type="SUPFAM" id="SSF103190">
    <property type="entry name" value="Sensory domain-like"/>
    <property type="match status" value="1"/>
</dbReference>
<dbReference type="RefSeq" id="WP_096183078.1">
    <property type="nucleotide sequence ID" value="NZ_BDUF01000095.1"/>
</dbReference>
<dbReference type="SMART" id="SM00267">
    <property type="entry name" value="GGDEF"/>
    <property type="match status" value="1"/>
</dbReference>
<dbReference type="FunFam" id="3.30.70.270:FF:000001">
    <property type="entry name" value="Diguanylate cyclase domain protein"/>
    <property type="match status" value="1"/>
</dbReference>
<dbReference type="PANTHER" id="PTHR45138:SF9">
    <property type="entry name" value="DIGUANYLATE CYCLASE DGCM-RELATED"/>
    <property type="match status" value="1"/>
</dbReference>
<dbReference type="GO" id="GO:0052621">
    <property type="term" value="F:diguanylate cyclase activity"/>
    <property type="evidence" value="ECO:0007669"/>
    <property type="project" value="TreeGrafter"/>
</dbReference>
<evidence type="ECO:0000259" key="1">
    <source>
        <dbReference type="PROSITE" id="PS50887"/>
    </source>
</evidence>
<organism evidence="2 3">
    <name type="scientific">Effusibacillus lacus</name>
    <dbReference type="NCBI Taxonomy" id="1348429"/>
    <lineage>
        <taxon>Bacteria</taxon>
        <taxon>Bacillati</taxon>
        <taxon>Bacillota</taxon>
        <taxon>Bacilli</taxon>
        <taxon>Bacillales</taxon>
        <taxon>Alicyclobacillaceae</taxon>
        <taxon>Effusibacillus</taxon>
    </lineage>
</organism>
<dbReference type="InterPro" id="IPR043128">
    <property type="entry name" value="Rev_trsase/Diguanyl_cyclase"/>
</dbReference>
<dbReference type="SUPFAM" id="SSF55073">
    <property type="entry name" value="Nucleotide cyclase"/>
    <property type="match status" value="1"/>
</dbReference>
<dbReference type="CDD" id="cd01949">
    <property type="entry name" value="GGDEF"/>
    <property type="match status" value="1"/>
</dbReference>
<dbReference type="InterPro" id="IPR000160">
    <property type="entry name" value="GGDEF_dom"/>
</dbReference>
<dbReference type="InterPro" id="IPR029151">
    <property type="entry name" value="Sensor-like_sf"/>
</dbReference>
<evidence type="ECO:0000313" key="3">
    <source>
        <dbReference type="Proteomes" id="UP000217785"/>
    </source>
</evidence>
<dbReference type="Gene3D" id="3.30.70.270">
    <property type="match status" value="1"/>
</dbReference>
<dbReference type="PANTHER" id="PTHR45138">
    <property type="entry name" value="REGULATORY COMPONENTS OF SENSORY TRANSDUCTION SYSTEM"/>
    <property type="match status" value="1"/>
</dbReference>